<accession>A0A0A8Y034</accession>
<protein>
    <submittedName>
        <fullName evidence="1">Uncharacterized protein</fullName>
    </submittedName>
</protein>
<organism evidence="1">
    <name type="scientific">Arundo donax</name>
    <name type="common">Giant reed</name>
    <name type="synonym">Donax arundinaceus</name>
    <dbReference type="NCBI Taxonomy" id="35708"/>
    <lineage>
        <taxon>Eukaryota</taxon>
        <taxon>Viridiplantae</taxon>
        <taxon>Streptophyta</taxon>
        <taxon>Embryophyta</taxon>
        <taxon>Tracheophyta</taxon>
        <taxon>Spermatophyta</taxon>
        <taxon>Magnoliopsida</taxon>
        <taxon>Liliopsida</taxon>
        <taxon>Poales</taxon>
        <taxon>Poaceae</taxon>
        <taxon>PACMAD clade</taxon>
        <taxon>Arundinoideae</taxon>
        <taxon>Arundineae</taxon>
        <taxon>Arundo</taxon>
    </lineage>
</organism>
<dbReference type="EMBL" id="GBRH01280568">
    <property type="protein sequence ID" value="JAD17327.1"/>
    <property type="molecule type" value="Transcribed_RNA"/>
</dbReference>
<dbReference type="AlphaFoldDB" id="A0A0A8Y034"/>
<name>A0A0A8Y034_ARUDO</name>
<reference evidence="1" key="1">
    <citation type="submission" date="2014-09" db="EMBL/GenBank/DDBJ databases">
        <authorList>
            <person name="Magalhaes I.L.F."/>
            <person name="Oliveira U."/>
            <person name="Santos F.R."/>
            <person name="Vidigal T.H.D.A."/>
            <person name="Brescovit A.D."/>
            <person name="Santos A.J."/>
        </authorList>
    </citation>
    <scope>NUCLEOTIDE SEQUENCE</scope>
    <source>
        <tissue evidence="1">Shoot tissue taken approximately 20 cm above the soil surface</tissue>
    </source>
</reference>
<proteinExistence type="predicted"/>
<reference evidence="1" key="2">
    <citation type="journal article" date="2015" name="Data Brief">
        <title>Shoot transcriptome of the giant reed, Arundo donax.</title>
        <authorList>
            <person name="Barrero R.A."/>
            <person name="Guerrero F.D."/>
            <person name="Moolhuijzen P."/>
            <person name="Goolsby J.A."/>
            <person name="Tidwell J."/>
            <person name="Bellgard S.E."/>
            <person name="Bellgard M.I."/>
        </authorList>
    </citation>
    <scope>NUCLEOTIDE SEQUENCE</scope>
    <source>
        <tissue evidence="1">Shoot tissue taken approximately 20 cm above the soil surface</tissue>
    </source>
</reference>
<sequence length="112" mass="11844">MARPDAAALHLATAARHAPALLMDALRWLDLPVQHASVCRVGGVTVLDAIVDVPATALQDVGCLRAALVHRLQQSGQPATCLTSLLRCQISYFRLMGAFSILCFTCSGAKSS</sequence>
<evidence type="ECO:0000313" key="1">
    <source>
        <dbReference type="EMBL" id="JAD17327.1"/>
    </source>
</evidence>